<keyword evidence="3" id="KW-0804">Transcription</keyword>
<gene>
    <name evidence="6" type="ORF">EKG83_27230</name>
</gene>
<keyword evidence="7" id="KW-1185">Reference proteome</keyword>
<dbReference type="Gene3D" id="1.10.357.10">
    <property type="entry name" value="Tetracycline Repressor, domain 2"/>
    <property type="match status" value="1"/>
</dbReference>
<dbReference type="KEGG" id="ssyi:EKG83_27230"/>
<evidence type="ECO:0000313" key="7">
    <source>
        <dbReference type="Proteomes" id="UP000325787"/>
    </source>
</evidence>
<evidence type="ECO:0000313" key="6">
    <source>
        <dbReference type="EMBL" id="QFZ20609.1"/>
    </source>
</evidence>
<organism evidence="6 7">
    <name type="scientific">Saccharothrix syringae</name>
    <name type="common">Nocardiopsis syringae</name>
    <dbReference type="NCBI Taxonomy" id="103733"/>
    <lineage>
        <taxon>Bacteria</taxon>
        <taxon>Bacillati</taxon>
        <taxon>Actinomycetota</taxon>
        <taxon>Actinomycetes</taxon>
        <taxon>Pseudonocardiales</taxon>
        <taxon>Pseudonocardiaceae</taxon>
        <taxon>Saccharothrix</taxon>
    </lineage>
</organism>
<dbReference type="InterPro" id="IPR009057">
    <property type="entry name" value="Homeodomain-like_sf"/>
</dbReference>
<dbReference type="OrthoDB" id="9806334at2"/>
<dbReference type="PANTHER" id="PTHR47506:SF6">
    <property type="entry name" value="HTH-TYPE TRANSCRIPTIONAL REPRESSOR NEMR"/>
    <property type="match status" value="1"/>
</dbReference>
<evidence type="ECO:0000256" key="2">
    <source>
        <dbReference type="ARBA" id="ARBA00023125"/>
    </source>
</evidence>
<dbReference type="GO" id="GO:0003677">
    <property type="term" value="F:DNA binding"/>
    <property type="evidence" value="ECO:0007669"/>
    <property type="project" value="UniProtKB-UniRule"/>
</dbReference>
<dbReference type="RefSeq" id="WP_051766923.1">
    <property type="nucleotide sequence ID" value="NZ_CP034550.1"/>
</dbReference>
<accession>A0A5Q0H3C4</accession>
<keyword evidence="1" id="KW-0805">Transcription regulation</keyword>
<evidence type="ECO:0000259" key="5">
    <source>
        <dbReference type="PROSITE" id="PS50977"/>
    </source>
</evidence>
<proteinExistence type="predicted"/>
<dbReference type="Pfam" id="PF00440">
    <property type="entry name" value="TetR_N"/>
    <property type="match status" value="1"/>
</dbReference>
<name>A0A5Q0H3C4_SACSY</name>
<dbReference type="EMBL" id="CP034550">
    <property type="protein sequence ID" value="QFZ20609.1"/>
    <property type="molecule type" value="Genomic_DNA"/>
</dbReference>
<dbReference type="PANTHER" id="PTHR47506">
    <property type="entry name" value="TRANSCRIPTIONAL REGULATORY PROTEIN"/>
    <property type="match status" value="1"/>
</dbReference>
<feature type="DNA-binding region" description="H-T-H motif" evidence="4">
    <location>
        <begin position="26"/>
        <end position="45"/>
    </location>
</feature>
<dbReference type="InterPro" id="IPR001647">
    <property type="entry name" value="HTH_TetR"/>
</dbReference>
<keyword evidence="2 4" id="KW-0238">DNA-binding</keyword>
<protein>
    <submittedName>
        <fullName evidence="6">TetR/AcrR family transcriptional regulator</fullName>
    </submittedName>
</protein>
<evidence type="ECO:0000256" key="1">
    <source>
        <dbReference type="ARBA" id="ARBA00023015"/>
    </source>
</evidence>
<feature type="domain" description="HTH tetR-type" evidence="5">
    <location>
        <begin position="3"/>
        <end position="63"/>
    </location>
</feature>
<dbReference type="SUPFAM" id="SSF46689">
    <property type="entry name" value="Homeodomain-like"/>
    <property type="match status" value="1"/>
</dbReference>
<sequence>MEPRTRYRILDHAAGLFARHGFRRTSLGVVAGAAGISTPGLLHHFGSKEMLYRAAVDESREQGNALLGRVMRAPAGSARARRAVELTIDFLLARPGLAHLALTSADTGQGIREPGCVPALVYELFDVAPHRGDTERSVRVIGTVSVLTALCLSARTRDDGSDWRESVIAAGLDTLGWTDGSFREHSARPFSLRR</sequence>
<evidence type="ECO:0000256" key="4">
    <source>
        <dbReference type="PROSITE-ProRule" id="PRU00335"/>
    </source>
</evidence>
<reference evidence="7" key="1">
    <citation type="journal article" date="2021" name="Curr. Microbiol.">
        <title>Complete genome of nocamycin-producing strain Saccharothrix syringae NRRL B-16468 reveals the biosynthetic potential for secondary metabolites.</title>
        <authorList>
            <person name="Mo X."/>
            <person name="Yang S."/>
        </authorList>
    </citation>
    <scope>NUCLEOTIDE SEQUENCE [LARGE SCALE GENOMIC DNA]</scope>
    <source>
        <strain evidence="7">ATCC 51364 / DSM 43886 / JCM 6844 / KCTC 9398 / NBRC 14523 / NRRL B-16468 / INA 2240</strain>
    </source>
</reference>
<dbReference type="AlphaFoldDB" id="A0A5Q0H3C4"/>
<dbReference type="PROSITE" id="PS50977">
    <property type="entry name" value="HTH_TETR_2"/>
    <property type="match status" value="1"/>
</dbReference>
<evidence type="ECO:0000256" key="3">
    <source>
        <dbReference type="ARBA" id="ARBA00023163"/>
    </source>
</evidence>
<dbReference type="PRINTS" id="PR00455">
    <property type="entry name" value="HTHTETR"/>
</dbReference>
<dbReference type="Proteomes" id="UP000325787">
    <property type="component" value="Chromosome"/>
</dbReference>